<sequence length="576" mass="65813">MKELFKIFGIQSVNTRPYHPASNGMCERLNGTLKTMLRKVAEERRKDWDRYLPAVLFAYREVRHEATGYSPFEMVYGRVPRGPIEIWKEMLECSQPVDEEVPVFQYLADLRERLSTAWDLATSSAEAATARTRGYKNKNSCLRTFEIGDKVLLLLPTNNSKLLLTWRGPFSVTRKISDVDYEIEIDGTRKTFHVNMLQKFHERPQHLCDEGERSTHSICTSVVDMKDYTSPSDCEPTPEEATIELPALTQTQSYKDVDVSAELIDAERQDVENLLSSFSDILTDLPGYTNLIEHKITLTTNKIVCLKPYKLPFRSREIVEKEVKEMLRLGVIEPSTSVYSSPIVLVNKPDGTVRFCIDFRRLNSITIKDAEPIPYQEELLASFGQSVWFSKLDLTKGFWQVPLEDTSRQYTAFQTPLGLFQFRVMGFGLVNAPATFARLMRIVFSNVPNTLSFFDDVAIHNKTWADHIRCLSVVLSKLRECGLTAKPAKMSVGHKEISFLGHSVGGGFQKPDPKKIENMLKLRAPHNKKQPLLFLKERRSISSRLSRWALALQSFNFEIRYIPGSSNCVADLLSRD</sequence>
<feature type="domain" description="Integrase catalytic" evidence="2">
    <location>
        <begin position="1"/>
        <end position="79"/>
    </location>
</feature>
<keyword evidence="3" id="KW-0808">Transferase</keyword>
<dbReference type="Pfam" id="PF22938">
    <property type="entry name" value="Integrase_p58_C"/>
    <property type="match status" value="1"/>
</dbReference>
<gene>
    <name evidence="3" type="ORF">PoB_003942900</name>
</gene>
<dbReference type="PROSITE" id="PS50878">
    <property type="entry name" value="RT_POL"/>
    <property type="match status" value="1"/>
</dbReference>
<dbReference type="AlphaFoldDB" id="A0AAV4B2N7"/>
<dbReference type="GO" id="GO:0003964">
    <property type="term" value="F:RNA-directed DNA polymerase activity"/>
    <property type="evidence" value="ECO:0007669"/>
    <property type="project" value="UniProtKB-KW"/>
</dbReference>
<feature type="domain" description="Reverse transcriptase" evidence="1">
    <location>
        <begin position="327"/>
        <end position="504"/>
    </location>
</feature>
<dbReference type="CDD" id="cd01647">
    <property type="entry name" value="RT_LTR"/>
    <property type="match status" value="1"/>
</dbReference>
<dbReference type="GO" id="GO:0003676">
    <property type="term" value="F:nucleic acid binding"/>
    <property type="evidence" value="ECO:0007669"/>
    <property type="project" value="InterPro"/>
</dbReference>
<dbReference type="PANTHER" id="PTHR37984">
    <property type="entry name" value="PROTEIN CBG26694"/>
    <property type="match status" value="1"/>
</dbReference>
<dbReference type="SUPFAM" id="SSF53098">
    <property type="entry name" value="Ribonuclease H-like"/>
    <property type="match status" value="1"/>
</dbReference>
<evidence type="ECO:0000313" key="3">
    <source>
        <dbReference type="EMBL" id="GFO12924.1"/>
    </source>
</evidence>
<keyword evidence="4" id="KW-1185">Reference proteome</keyword>
<keyword evidence="3" id="KW-0548">Nucleotidyltransferase</keyword>
<comment type="caution">
    <text evidence="3">The sequence shown here is derived from an EMBL/GenBank/DDBJ whole genome shotgun (WGS) entry which is preliminary data.</text>
</comment>
<accession>A0AAV4B2N7</accession>
<dbReference type="InterPro" id="IPR050951">
    <property type="entry name" value="Retrovirus_Pol_polyprotein"/>
</dbReference>
<keyword evidence="3" id="KW-0695">RNA-directed DNA polymerase</keyword>
<dbReference type="InterPro" id="IPR000477">
    <property type="entry name" value="RT_dom"/>
</dbReference>
<dbReference type="SUPFAM" id="SSF56672">
    <property type="entry name" value="DNA/RNA polymerases"/>
    <property type="match status" value="1"/>
</dbReference>
<dbReference type="Proteomes" id="UP000735302">
    <property type="component" value="Unassembled WGS sequence"/>
</dbReference>
<dbReference type="InterPro" id="IPR001584">
    <property type="entry name" value="Integrase_cat-core"/>
</dbReference>
<dbReference type="InterPro" id="IPR036397">
    <property type="entry name" value="RNaseH_sf"/>
</dbReference>
<name>A0AAV4B2N7_9GAST</name>
<evidence type="ECO:0000313" key="4">
    <source>
        <dbReference type="Proteomes" id="UP000735302"/>
    </source>
</evidence>
<dbReference type="InterPro" id="IPR043502">
    <property type="entry name" value="DNA/RNA_pol_sf"/>
</dbReference>
<evidence type="ECO:0000259" key="1">
    <source>
        <dbReference type="PROSITE" id="PS50878"/>
    </source>
</evidence>
<dbReference type="PANTHER" id="PTHR37984:SF5">
    <property type="entry name" value="PROTEIN NYNRIN-LIKE"/>
    <property type="match status" value="1"/>
</dbReference>
<evidence type="ECO:0000259" key="2">
    <source>
        <dbReference type="PROSITE" id="PS50994"/>
    </source>
</evidence>
<dbReference type="InterPro" id="IPR043128">
    <property type="entry name" value="Rev_trsase/Diguanyl_cyclase"/>
</dbReference>
<dbReference type="GO" id="GO:0015074">
    <property type="term" value="P:DNA integration"/>
    <property type="evidence" value="ECO:0007669"/>
    <property type="project" value="InterPro"/>
</dbReference>
<dbReference type="EMBL" id="BLXT01004479">
    <property type="protein sequence ID" value="GFO12924.1"/>
    <property type="molecule type" value="Genomic_DNA"/>
</dbReference>
<dbReference type="Gene3D" id="3.10.10.10">
    <property type="entry name" value="HIV Type 1 Reverse Transcriptase, subunit A, domain 1"/>
    <property type="match status" value="1"/>
</dbReference>
<proteinExistence type="predicted"/>
<dbReference type="PROSITE" id="PS50994">
    <property type="entry name" value="INTEGRASE"/>
    <property type="match status" value="1"/>
</dbReference>
<protein>
    <submittedName>
        <fullName evidence="3">Reverse transcriptase</fullName>
    </submittedName>
</protein>
<reference evidence="3 4" key="1">
    <citation type="journal article" date="2021" name="Elife">
        <title>Chloroplast acquisition without the gene transfer in kleptoplastic sea slugs, Plakobranchus ocellatus.</title>
        <authorList>
            <person name="Maeda T."/>
            <person name="Takahashi S."/>
            <person name="Yoshida T."/>
            <person name="Shimamura S."/>
            <person name="Takaki Y."/>
            <person name="Nagai Y."/>
            <person name="Toyoda A."/>
            <person name="Suzuki Y."/>
            <person name="Arimoto A."/>
            <person name="Ishii H."/>
            <person name="Satoh N."/>
            <person name="Nishiyama T."/>
            <person name="Hasebe M."/>
            <person name="Maruyama T."/>
            <person name="Minagawa J."/>
            <person name="Obokata J."/>
            <person name="Shigenobu S."/>
        </authorList>
    </citation>
    <scope>NUCLEOTIDE SEQUENCE [LARGE SCALE GENOMIC DNA]</scope>
</reference>
<dbReference type="InterPro" id="IPR054465">
    <property type="entry name" value="Integrase_p58-like_C"/>
</dbReference>
<dbReference type="Pfam" id="PF00078">
    <property type="entry name" value="RVT_1"/>
    <property type="match status" value="1"/>
</dbReference>
<dbReference type="InterPro" id="IPR012337">
    <property type="entry name" value="RNaseH-like_sf"/>
</dbReference>
<organism evidence="3 4">
    <name type="scientific">Plakobranchus ocellatus</name>
    <dbReference type="NCBI Taxonomy" id="259542"/>
    <lineage>
        <taxon>Eukaryota</taxon>
        <taxon>Metazoa</taxon>
        <taxon>Spiralia</taxon>
        <taxon>Lophotrochozoa</taxon>
        <taxon>Mollusca</taxon>
        <taxon>Gastropoda</taxon>
        <taxon>Heterobranchia</taxon>
        <taxon>Euthyneura</taxon>
        <taxon>Panpulmonata</taxon>
        <taxon>Sacoglossa</taxon>
        <taxon>Placobranchoidea</taxon>
        <taxon>Plakobranchidae</taxon>
        <taxon>Plakobranchus</taxon>
    </lineage>
</organism>
<dbReference type="Gene3D" id="3.30.420.10">
    <property type="entry name" value="Ribonuclease H-like superfamily/Ribonuclease H"/>
    <property type="match status" value="1"/>
</dbReference>
<dbReference type="Gene3D" id="3.30.70.270">
    <property type="match status" value="1"/>
</dbReference>